<gene>
    <name evidence="2" type="ORF">BBBOND_0108160</name>
</gene>
<name>A0A061D1J9_BABBI</name>
<dbReference type="OMA" id="KPNIMES"/>
<dbReference type="EMBL" id="LK391707">
    <property type="protein sequence ID" value="CDR94518.1"/>
    <property type="molecule type" value="Genomic_DNA"/>
</dbReference>
<dbReference type="STRING" id="5866.A0A061D1J9"/>
<proteinExistence type="predicted"/>
<evidence type="ECO:0000313" key="3">
    <source>
        <dbReference type="Proteomes" id="UP000033188"/>
    </source>
</evidence>
<protein>
    <submittedName>
        <fullName evidence="2">Membrane protein, putative</fullName>
    </submittedName>
</protein>
<dbReference type="AlphaFoldDB" id="A0A061D1J9"/>
<feature type="region of interest" description="Disordered" evidence="1">
    <location>
        <begin position="106"/>
        <end position="129"/>
    </location>
</feature>
<evidence type="ECO:0000256" key="1">
    <source>
        <dbReference type="SAM" id="MobiDB-lite"/>
    </source>
</evidence>
<organism evidence="2 3">
    <name type="scientific">Babesia bigemina</name>
    <dbReference type="NCBI Taxonomy" id="5866"/>
    <lineage>
        <taxon>Eukaryota</taxon>
        <taxon>Sar</taxon>
        <taxon>Alveolata</taxon>
        <taxon>Apicomplexa</taxon>
        <taxon>Aconoidasida</taxon>
        <taxon>Piroplasmida</taxon>
        <taxon>Babesiidae</taxon>
        <taxon>Babesia</taxon>
    </lineage>
</organism>
<dbReference type="KEGG" id="bbig:BBBOND_0108160"/>
<dbReference type="RefSeq" id="XP_012766704.1">
    <property type="nucleotide sequence ID" value="XM_012911250.1"/>
</dbReference>
<dbReference type="GeneID" id="24563059"/>
<evidence type="ECO:0000313" key="2">
    <source>
        <dbReference type="EMBL" id="CDR94518.1"/>
    </source>
</evidence>
<keyword evidence="3" id="KW-1185">Reference proteome</keyword>
<dbReference type="VEuPathDB" id="PiroplasmaDB:BBBOND_0108160"/>
<reference evidence="3" key="1">
    <citation type="journal article" date="2014" name="Nucleic Acids Res.">
        <title>The evolutionary dynamics of variant antigen genes in Babesia reveal a history of genomic innovation underlying host-parasite interaction.</title>
        <authorList>
            <person name="Jackson A.P."/>
            <person name="Otto T.D."/>
            <person name="Darby A."/>
            <person name="Ramaprasad A."/>
            <person name="Xia D."/>
            <person name="Echaide I.E."/>
            <person name="Farber M."/>
            <person name="Gahlot S."/>
            <person name="Gamble J."/>
            <person name="Gupta D."/>
            <person name="Gupta Y."/>
            <person name="Jackson L."/>
            <person name="Malandrin L."/>
            <person name="Malas T.B."/>
            <person name="Moussa E."/>
            <person name="Nair M."/>
            <person name="Reid A.J."/>
            <person name="Sanders M."/>
            <person name="Sharma J."/>
            <person name="Tracey A."/>
            <person name="Quail M.A."/>
            <person name="Weir W."/>
            <person name="Wastling J.M."/>
            <person name="Hall N."/>
            <person name="Willadsen P."/>
            <person name="Lingelbach K."/>
            <person name="Shiels B."/>
            <person name="Tait A."/>
            <person name="Berriman M."/>
            <person name="Allred D.R."/>
            <person name="Pain A."/>
        </authorList>
    </citation>
    <scope>NUCLEOTIDE SEQUENCE [LARGE SCALE GENOMIC DNA]</scope>
    <source>
        <strain evidence="3">Bond</strain>
    </source>
</reference>
<sequence length="453" mass="48561">MASIVGVACHFGLCRSSKRANRLFPGGQNLGAPAAPHGASQEGYNVCVAAGCNQFESDSSNPLQHQCGMHTVCKRCPTPGVSNADICHLFPPTQGRINVIEGSMDTTSSGHHGAYEGGHSEDDEGDEGSFLEINSFDMKFRPSTSNADIKSYARSCAVDRDGFVDVAVRVVLQWYKVPGKESPKEAAYEEEGEEDGMLEMEPASRLSLDDLDYSSDDEGGSFLEIFPQLGEKLRGMFSSDKDSDDDGSDGGDHGAIGMVVHGLAAAGHGAYNRVKRLFKSPKLQVHYSVSHQTLSSCRQSQRWEGSLHGSSLIFTSNQNIRILASNLQSKFFVDNLKVHVTCKDCEQLQSRSCVQVHCAQRQPPARIHALRSFTHPPTAPTLQPIAMHPPPAAGIGHAVPPIAPAAVHTAPLNVYDPNTIVAHIASHSGNFADAPGVLIATIVILLCTIELLG</sequence>
<dbReference type="Proteomes" id="UP000033188">
    <property type="component" value="Chromosome 1"/>
</dbReference>
<dbReference type="OrthoDB" id="372890at2759"/>
<accession>A0A061D1J9</accession>